<evidence type="ECO:0000256" key="1">
    <source>
        <dbReference type="SAM" id="MobiDB-lite"/>
    </source>
</evidence>
<dbReference type="HOGENOM" id="CLU_2688037_0_0_1"/>
<dbReference type="Proteomes" id="UP000016922">
    <property type="component" value="Unassembled WGS sequence"/>
</dbReference>
<evidence type="ECO:0000313" key="3">
    <source>
        <dbReference type="Proteomes" id="UP000016922"/>
    </source>
</evidence>
<proteinExistence type="predicted"/>
<dbReference type="EMBL" id="KE145356">
    <property type="protein sequence ID" value="EPE34382.1"/>
    <property type="molecule type" value="Genomic_DNA"/>
</dbReference>
<evidence type="ECO:0000313" key="2">
    <source>
        <dbReference type="EMBL" id="EPE34382.1"/>
    </source>
</evidence>
<reference evidence="2 3" key="1">
    <citation type="journal article" date="2013" name="BMC Genomics">
        <title>Genomics-driven discovery of the pneumocandin biosynthetic gene cluster in the fungus Glarea lozoyensis.</title>
        <authorList>
            <person name="Chen L."/>
            <person name="Yue Q."/>
            <person name="Zhang X."/>
            <person name="Xiang M."/>
            <person name="Wang C."/>
            <person name="Li S."/>
            <person name="Che Y."/>
            <person name="Ortiz-Lopez F.J."/>
            <person name="Bills G.F."/>
            <person name="Liu X."/>
            <person name="An Z."/>
        </authorList>
    </citation>
    <scope>NUCLEOTIDE SEQUENCE [LARGE SCALE GENOMIC DNA]</scope>
    <source>
        <strain evidence="3">ATCC 20868 / MF5171</strain>
    </source>
</reference>
<gene>
    <name evidence="2" type="ORF">GLAREA_10076</name>
</gene>
<dbReference type="GeneID" id="19469123"/>
<dbReference type="KEGG" id="glz:GLAREA_10076"/>
<dbReference type="AlphaFoldDB" id="S3D7B7"/>
<keyword evidence="3" id="KW-1185">Reference proteome</keyword>
<feature type="region of interest" description="Disordered" evidence="1">
    <location>
        <begin position="29"/>
        <end position="74"/>
    </location>
</feature>
<sequence length="74" mass="8154">MEDDRARKAAEALAARNILAALLTDEEIKQSTSSGRLAQARRQQVREEKRRELREEEAKESAQGEASGKADGTA</sequence>
<name>S3D7B7_GLAL2</name>
<feature type="compositionally biased region" description="Basic and acidic residues" evidence="1">
    <location>
        <begin position="44"/>
        <end position="62"/>
    </location>
</feature>
<protein>
    <submittedName>
        <fullName evidence="2">Uncharacterized protein</fullName>
    </submittedName>
</protein>
<accession>S3D7B7</accession>
<dbReference type="RefSeq" id="XP_008078317.1">
    <property type="nucleotide sequence ID" value="XM_008080126.1"/>
</dbReference>
<organism evidence="2 3">
    <name type="scientific">Glarea lozoyensis (strain ATCC 20868 / MF5171)</name>
    <dbReference type="NCBI Taxonomy" id="1116229"/>
    <lineage>
        <taxon>Eukaryota</taxon>
        <taxon>Fungi</taxon>
        <taxon>Dikarya</taxon>
        <taxon>Ascomycota</taxon>
        <taxon>Pezizomycotina</taxon>
        <taxon>Leotiomycetes</taxon>
        <taxon>Helotiales</taxon>
        <taxon>Helotiaceae</taxon>
        <taxon>Glarea</taxon>
    </lineage>
</organism>